<dbReference type="InterPro" id="IPR009057">
    <property type="entry name" value="Homeodomain-like_sf"/>
</dbReference>
<dbReference type="Proteomes" id="UP000214975">
    <property type="component" value="Chromosome"/>
</dbReference>
<evidence type="ECO:0000259" key="3">
    <source>
        <dbReference type="PROSITE" id="PS50977"/>
    </source>
</evidence>
<organism evidence="4 5">
    <name type="scientific">Thermoanaerobacterium thermosaccharolyticum</name>
    <name type="common">Clostridium thermosaccharolyticum</name>
    <dbReference type="NCBI Taxonomy" id="1517"/>
    <lineage>
        <taxon>Bacteria</taxon>
        <taxon>Bacillati</taxon>
        <taxon>Bacillota</taxon>
        <taxon>Clostridia</taxon>
        <taxon>Thermoanaerobacterales</taxon>
        <taxon>Thermoanaerobacteraceae</taxon>
        <taxon>Thermoanaerobacterium</taxon>
    </lineage>
</organism>
<dbReference type="PROSITE" id="PS50977">
    <property type="entry name" value="HTH_TETR_2"/>
    <property type="match status" value="1"/>
</dbReference>
<accession>A0A223I231</accession>
<dbReference type="RefSeq" id="WP_094397826.1">
    <property type="nucleotide sequence ID" value="NZ_CP016893.1"/>
</dbReference>
<dbReference type="Pfam" id="PF00440">
    <property type="entry name" value="TetR_N"/>
    <property type="match status" value="1"/>
</dbReference>
<name>A0A223I231_THETR</name>
<feature type="domain" description="HTH tetR-type" evidence="3">
    <location>
        <begin position="6"/>
        <end position="64"/>
    </location>
</feature>
<dbReference type="AlphaFoldDB" id="A0A223I231"/>
<keyword evidence="1 2" id="KW-0238">DNA-binding</keyword>
<dbReference type="InterPro" id="IPR050624">
    <property type="entry name" value="HTH-type_Tx_Regulator"/>
</dbReference>
<dbReference type="EMBL" id="CP016893">
    <property type="protein sequence ID" value="AST58614.1"/>
    <property type="molecule type" value="Genomic_DNA"/>
</dbReference>
<proteinExistence type="predicted"/>
<dbReference type="InterPro" id="IPR001647">
    <property type="entry name" value="HTH_TetR"/>
</dbReference>
<dbReference type="PANTHER" id="PTHR43479:SF11">
    <property type="entry name" value="ACREF_ENVCD OPERON REPRESSOR-RELATED"/>
    <property type="match status" value="1"/>
</dbReference>
<evidence type="ECO:0000256" key="2">
    <source>
        <dbReference type="PROSITE-ProRule" id="PRU00335"/>
    </source>
</evidence>
<gene>
    <name evidence="4" type="ORF">Thert_02787</name>
</gene>
<evidence type="ECO:0000313" key="4">
    <source>
        <dbReference type="EMBL" id="AST58614.1"/>
    </source>
</evidence>
<evidence type="ECO:0000256" key="1">
    <source>
        <dbReference type="ARBA" id="ARBA00023125"/>
    </source>
</evidence>
<evidence type="ECO:0000313" key="5">
    <source>
        <dbReference type="Proteomes" id="UP000214975"/>
    </source>
</evidence>
<reference evidence="4 5" key="1">
    <citation type="submission" date="2016-08" db="EMBL/GenBank/DDBJ databases">
        <title>A novel genetic cassette of butanologenic Thermoanaerobacterium thermosaccharolyticum that directly convert cellulose to butanol.</title>
        <authorList>
            <person name="Li T."/>
            <person name="He J."/>
        </authorList>
    </citation>
    <scope>NUCLEOTIDE SEQUENCE [LARGE SCALE GENOMIC DNA]</scope>
    <source>
        <strain evidence="4 5">TG57</strain>
    </source>
</reference>
<sequence length="200" mass="23141">MNGEQLETKEKILNATIDIVGVKGEATIREITEKAGVNVASINYYFGNKNNLLKEVENYYAEKLLKTGYDILRDDNLKSKDKLIKWALNLIEYMYKYPALIAIIVKLTNDDKSYNPVMIKKIYFNDEIREIIEDIIKDITKIEDNRIINFKYLQLFSGVLGTVINHVVVSIYGDKKSILNLGDPEELRQYIRLLIDSILK</sequence>
<dbReference type="SUPFAM" id="SSF46689">
    <property type="entry name" value="Homeodomain-like"/>
    <property type="match status" value="1"/>
</dbReference>
<dbReference type="Gene3D" id="1.10.357.10">
    <property type="entry name" value="Tetracycline Repressor, domain 2"/>
    <property type="match status" value="1"/>
</dbReference>
<feature type="DNA-binding region" description="H-T-H motif" evidence="2">
    <location>
        <begin position="27"/>
        <end position="46"/>
    </location>
</feature>
<dbReference type="GO" id="GO:0003677">
    <property type="term" value="F:DNA binding"/>
    <property type="evidence" value="ECO:0007669"/>
    <property type="project" value="UniProtKB-UniRule"/>
</dbReference>
<protein>
    <submittedName>
        <fullName evidence="4">TetR family transcriptional regulator</fullName>
    </submittedName>
</protein>
<dbReference type="PANTHER" id="PTHR43479">
    <property type="entry name" value="ACREF/ENVCD OPERON REPRESSOR-RELATED"/>
    <property type="match status" value="1"/>
</dbReference>